<dbReference type="EMBL" id="MQWD01000001">
    <property type="protein sequence ID" value="PAP75266.1"/>
    <property type="molecule type" value="Genomic_DNA"/>
</dbReference>
<proteinExistence type="predicted"/>
<comment type="caution">
    <text evidence="1">The sequence shown here is derived from an EMBL/GenBank/DDBJ whole genome shotgun (WGS) entry which is preliminary data.</text>
</comment>
<evidence type="ECO:0000313" key="2">
    <source>
        <dbReference type="Proteomes" id="UP000216339"/>
    </source>
</evidence>
<dbReference type="AlphaFoldDB" id="A0A271IVJ0"/>
<protein>
    <submittedName>
        <fullName evidence="1">Uncharacterized protein</fullName>
    </submittedName>
</protein>
<name>A0A271IVJ0_9BACT</name>
<evidence type="ECO:0000313" key="1">
    <source>
        <dbReference type="EMBL" id="PAP75266.1"/>
    </source>
</evidence>
<sequence>MGPFDLLAPEPAPRFGAAPRRNAYVELHNLIAAAASTAEFGPADRVRISRRHGVDLAHEFVDERRTLYQDLLDDRLVNGDLDFDDRRVLARVAETLALDPDSLRAVHERAFGTVVSEAVSDDCLEVEERLLLYKLQHLLGLDPRLADGAYDVIARERLLKTIAAALCDGELSPDEEEEIEAVRRSLSLEIPRHLETMLGHARQRWKVRRGEMPTVEVDVDLRRDEVAHFEGRMRWSRLDVRRYERHVGATALQTGRTGGLEVPGHVLSGSRYIGQVVLTDRRILLRPDGVLPDEIRIDRLLQILRFRNGTVLRTKSDRRLYLDPGTRNETFYTVLHKAMFARRAEGPD</sequence>
<dbReference type="Proteomes" id="UP000216339">
    <property type="component" value="Unassembled WGS sequence"/>
</dbReference>
<dbReference type="RefSeq" id="WP_095508900.1">
    <property type="nucleotide sequence ID" value="NZ_MQWD01000001.1"/>
</dbReference>
<gene>
    <name evidence="1" type="ORF">BSZ37_01810</name>
</gene>
<dbReference type="OrthoDB" id="1523332at2"/>
<organism evidence="1 2">
    <name type="scientific">Rubrivirga marina</name>
    <dbReference type="NCBI Taxonomy" id="1196024"/>
    <lineage>
        <taxon>Bacteria</taxon>
        <taxon>Pseudomonadati</taxon>
        <taxon>Rhodothermota</taxon>
        <taxon>Rhodothermia</taxon>
        <taxon>Rhodothermales</taxon>
        <taxon>Rubricoccaceae</taxon>
        <taxon>Rubrivirga</taxon>
    </lineage>
</organism>
<accession>A0A271IVJ0</accession>
<reference evidence="1 2" key="1">
    <citation type="submission" date="2016-11" db="EMBL/GenBank/DDBJ databases">
        <title>Study of marine rhodopsin-containing bacteria.</title>
        <authorList>
            <person name="Yoshizawa S."/>
            <person name="Kumagai Y."/>
            <person name="Kogure K."/>
        </authorList>
    </citation>
    <scope>NUCLEOTIDE SEQUENCE [LARGE SCALE GENOMIC DNA]</scope>
    <source>
        <strain evidence="1 2">SAORIC-28</strain>
    </source>
</reference>
<keyword evidence="2" id="KW-1185">Reference proteome</keyword>